<dbReference type="Proteomes" id="UP000297245">
    <property type="component" value="Unassembled WGS sequence"/>
</dbReference>
<keyword evidence="1" id="KW-0378">Hydrolase</keyword>
<dbReference type="OrthoDB" id="2094269at2759"/>
<keyword evidence="5" id="KW-1185">Reference proteome</keyword>
<reference evidence="4 5" key="1">
    <citation type="journal article" date="2019" name="Nat. Ecol. Evol.">
        <title>Megaphylogeny resolves global patterns of mushroom evolution.</title>
        <authorList>
            <person name="Varga T."/>
            <person name="Krizsan K."/>
            <person name="Foldi C."/>
            <person name="Dima B."/>
            <person name="Sanchez-Garcia M."/>
            <person name="Sanchez-Ramirez S."/>
            <person name="Szollosi G.J."/>
            <person name="Szarkandi J.G."/>
            <person name="Papp V."/>
            <person name="Albert L."/>
            <person name="Andreopoulos W."/>
            <person name="Angelini C."/>
            <person name="Antonin V."/>
            <person name="Barry K.W."/>
            <person name="Bougher N.L."/>
            <person name="Buchanan P."/>
            <person name="Buyck B."/>
            <person name="Bense V."/>
            <person name="Catcheside P."/>
            <person name="Chovatia M."/>
            <person name="Cooper J."/>
            <person name="Damon W."/>
            <person name="Desjardin D."/>
            <person name="Finy P."/>
            <person name="Geml J."/>
            <person name="Haridas S."/>
            <person name="Hughes K."/>
            <person name="Justo A."/>
            <person name="Karasinski D."/>
            <person name="Kautmanova I."/>
            <person name="Kiss B."/>
            <person name="Kocsube S."/>
            <person name="Kotiranta H."/>
            <person name="LaButti K.M."/>
            <person name="Lechner B.E."/>
            <person name="Liimatainen K."/>
            <person name="Lipzen A."/>
            <person name="Lukacs Z."/>
            <person name="Mihaltcheva S."/>
            <person name="Morgado L.N."/>
            <person name="Niskanen T."/>
            <person name="Noordeloos M.E."/>
            <person name="Ohm R.A."/>
            <person name="Ortiz-Santana B."/>
            <person name="Ovrebo C."/>
            <person name="Racz N."/>
            <person name="Riley R."/>
            <person name="Savchenko A."/>
            <person name="Shiryaev A."/>
            <person name="Soop K."/>
            <person name="Spirin V."/>
            <person name="Szebenyi C."/>
            <person name="Tomsovsky M."/>
            <person name="Tulloss R.E."/>
            <person name="Uehling J."/>
            <person name="Grigoriev I.V."/>
            <person name="Vagvolgyi C."/>
            <person name="Papp T."/>
            <person name="Martin F.M."/>
            <person name="Miettinen O."/>
            <person name="Hibbett D.S."/>
            <person name="Nagy L.G."/>
        </authorList>
    </citation>
    <scope>NUCLEOTIDE SEQUENCE [LARGE SCALE GENOMIC DNA]</scope>
    <source>
        <strain evidence="4 5">CBS 962.96</strain>
    </source>
</reference>
<evidence type="ECO:0000259" key="3">
    <source>
        <dbReference type="Pfam" id="PF03959"/>
    </source>
</evidence>
<evidence type="ECO:0000256" key="2">
    <source>
        <dbReference type="SAM" id="MobiDB-lite"/>
    </source>
</evidence>
<accession>A0A4S8MRI5</accession>
<dbReference type="SUPFAM" id="SSF53474">
    <property type="entry name" value="alpha/beta-Hydrolases"/>
    <property type="match status" value="1"/>
</dbReference>
<dbReference type="Pfam" id="PF03959">
    <property type="entry name" value="FSH1"/>
    <property type="match status" value="1"/>
</dbReference>
<dbReference type="InterPro" id="IPR029058">
    <property type="entry name" value="AB_hydrolase_fold"/>
</dbReference>
<dbReference type="EMBL" id="ML179047">
    <property type="protein sequence ID" value="THV05713.1"/>
    <property type="molecule type" value="Genomic_DNA"/>
</dbReference>
<sequence length="292" mass="31539">MSLAATTTRRILVLHGFTQNATIFSNRLGALRKQAKDVEMVFLDAPIILDHADIPGDFYAIGGPPRSEDDPATIARAWWRWNPDVLKAIGLEDTLAYLRERLRVDRFDGVMGFSQGAGLAALLSALLERPEVYPPFLVDGKPPHPPFKFCIAVSGFKLLDPLAHEVFGSGYSTPTLHIIGKTDVIVTEERAKTLMDISFNKRVEEHEGGHFVPSKSNWRAFVAEYLRSGPNADIPSPSAIKAAGGDSVPSSALPSGRATPVVPAAVNQVQKIANSGSNTISDSKDSKLVASL</sequence>
<dbReference type="Gene3D" id="3.40.50.1820">
    <property type="entry name" value="alpha/beta hydrolase"/>
    <property type="match status" value="1"/>
</dbReference>
<dbReference type="PANTHER" id="PTHR48070">
    <property type="entry name" value="ESTERASE OVCA2"/>
    <property type="match status" value="1"/>
</dbReference>
<dbReference type="InterPro" id="IPR005645">
    <property type="entry name" value="FSH-like_dom"/>
</dbReference>
<dbReference type="AlphaFoldDB" id="A0A4S8MRI5"/>
<organism evidence="4 5">
    <name type="scientific">Dendrothele bispora (strain CBS 962.96)</name>
    <dbReference type="NCBI Taxonomy" id="1314807"/>
    <lineage>
        <taxon>Eukaryota</taxon>
        <taxon>Fungi</taxon>
        <taxon>Dikarya</taxon>
        <taxon>Basidiomycota</taxon>
        <taxon>Agaricomycotina</taxon>
        <taxon>Agaricomycetes</taxon>
        <taxon>Agaricomycetidae</taxon>
        <taxon>Agaricales</taxon>
        <taxon>Agaricales incertae sedis</taxon>
        <taxon>Dendrothele</taxon>
    </lineage>
</organism>
<proteinExistence type="predicted"/>
<feature type="domain" description="Serine hydrolase" evidence="3">
    <location>
        <begin position="7"/>
        <end position="220"/>
    </location>
</feature>
<evidence type="ECO:0000313" key="5">
    <source>
        <dbReference type="Proteomes" id="UP000297245"/>
    </source>
</evidence>
<dbReference type="InterPro" id="IPR050593">
    <property type="entry name" value="LovG"/>
</dbReference>
<protein>
    <recommendedName>
        <fullName evidence="3">Serine hydrolase domain-containing protein</fullName>
    </recommendedName>
</protein>
<dbReference type="GO" id="GO:0005634">
    <property type="term" value="C:nucleus"/>
    <property type="evidence" value="ECO:0007669"/>
    <property type="project" value="TreeGrafter"/>
</dbReference>
<feature type="region of interest" description="Disordered" evidence="2">
    <location>
        <begin position="237"/>
        <end position="259"/>
    </location>
</feature>
<dbReference type="GO" id="GO:0005737">
    <property type="term" value="C:cytoplasm"/>
    <property type="evidence" value="ECO:0007669"/>
    <property type="project" value="TreeGrafter"/>
</dbReference>
<name>A0A4S8MRI5_DENBC</name>
<evidence type="ECO:0000313" key="4">
    <source>
        <dbReference type="EMBL" id="THV05713.1"/>
    </source>
</evidence>
<gene>
    <name evidence="4" type="ORF">K435DRAFT_744632</name>
</gene>
<evidence type="ECO:0000256" key="1">
    <source>
        <dbReference type="ARBA" id="ARBA00022801"/>
    </source>
</evidence>
<dbReference type="PANTHER" id="PTHR48070:SF6">
    <property type="entry name" value="ESTERASE OVCA2"/>
    <property type="match status" value="1"/>
</dbReference>
<dbReference type="GO" id="GO:0016787">
    <property type="term" value="F:hydrolase activity"/>
    <property type="evidence" value="ECO:0007669"/>
    <property type="project" value="UniProtKB-KW"/>
</dbReference>